<protein>
    <submittedName>
        <fullName evidence="1">Uncharacterized protein</fullName>
    </submittedName>
</protein>
<evidence type="ECO:0000313" key="1">
    <source>
        <dbReference type="EMBL" id="MBO8434660.1"/>
    </source>
</evidence>
<dbReference type="AlphaFoldDB" id="A0A9D9H0Y9"/>
<organism evidence="1 2">
    <name type="scientific">Candidatus Fimicola merdigallinarum</name>
    <dbReference type="NCBI Taxonomy" id="2840819"/>
    <lineage>
        <taxon>Bacteria</taxon>
        <taxon>Bacillati</taxon>
        <taxon>Bacillota</taxon>
        <taxon>Clostridia</taxon>
        <taxon>Lachnospirales</taxon>
        <taxon>Lachnospiraceae</taxon>
        <taxon>Lachnospiraceae incertae sedis</taxon>
        <taxon>Candidatus Fimicola</taxon>
    </lineage>
</organism>
<proteinExistence type="predicted"/>
<name>A0A9D9H0Y9_9FIRM</name>
<evidence type="ECO:0000313" key="2">
    <source>
        <dbReference type="Proteomes" id="UP000823611"/>
    </source>
</evidence>
<reference evidence="1" key="2">
    <citation type="journal article" date="2021" name="PeerJ">
        <title>Extensive microbial diversity within the chicken gut microbiome revealed by metagenomics and culture.</title>
        <authorList>
            <person name="Gilroy R."/>
            <person name="Ravi A."/>
            <person name="Getino M."/>
            <person name="Pursley I."/>
            <person name="Horton D.L."/>
            <person name="Alikhan N.F."/>
            <person name="Baker D."/>
            <person name="Gharbi K."/>
            <person name="Hall N."/>
            <person name="Watson M."/>
            <person name="Adriaenssens E.M."/>
            <person name="Foster-Nyarko E."/>
            <person name="Jarju S."/>
            <person name="Secka A."/>
            <person name="Antonio M."/>
            <person name="Oren A."/>
            <person name="Chaudhuri R.R."/>
            <person name="La Ragione R."/>
            <person name="Hildebrand F."/>
            <person name="Pallen M.J."/>
        </authorList>
    </citation>
    <scope>NUCLEOTIDE SEQUENCE</scope>
    <source>
        <strain evidence="1">F6-4510</strain>
    </source>
</reference>
<sequence length="99" mass="11576">CIQLSQTISNYAENTKNISEKINENPNQKFLMRTWLVRAGMIGAEYKFARKMFTQNLKGNSAWVNKVDVEEVSNAKIEEIDEEQNFEDEESENYISMEM</sequence>
<dbReference type="Proteomes" id="UP000823611">
    <property type="component" value="Unassembled WGS sequence"/>
</dbReference>
<reference evidence="1" key="1">
    <citation type="submission" date="2020-10" db="EMBL/GenBank/DDBJ databases">
        <authorList>
            <person name="Gilroy R."/>
        </authorList>
    </citation>
    <scope>NUCLEOTIDE SEQUENCE</scope>
    <source>
        <strain evidence="1">F6-4510</strain>
    </source>
</reference>
<dbReference type="EMBL" id="JADIMX010000094">
    <property type="protein sequence ID" value="MBO8434660.1"/>
    <property type="molecule type" value="Genomic_DNA"/>
</dbReference>
<accession>A0A9D9H0Y9</accession>
<feature type="non-terminal residue" evidence="1">
    <location>
        <position position="1"/>
    </location>
</feature>
<gene>
    <name evidence="1" type="ORF">IAC55_04995</name>
</gene>
<comment type="caution">
    <text evidence="1">The sequence shown here is derived from an EMBL/GenBank/DDBJ whole genome shotgun (WGS) entry which is preliminary data.</text>
</comment>